<evidence type="ECO:0000313" key="5">
    <source>
        <dbReference type="Proteomes" id="UP000006565"/>
    </source>
</evidence>
<dbReference type="SUPFAM" id="SSF52540">
    <property type="entry name" value="P-loop containing nucleoside triphosphate hydrolases"/>
    <property type="match status" value="1"/>
</dbReference>
<evidence type="ECO:0000259" key="3">
    <source>
        <dbReference type="Pfam" id="PF03976"/>
    </source>
</evidence>
<dbReference type="HOGENOM" id="CLU_048699_1_0_2"/>
<dbReference type="GO" id="GO:0006797">
    <property type="term" value="P:polyphosphate metabolic process"/>
    <property type="evidence" value="ECO:0007669"/>
    <property type="project" value="InterPro"/>
</dbReference>
<dbReference type="AlphaFoldDB" id="E1RJ42"/>
<dbReference type="eggNOG" id="arCOG03575">
    <property type="taxonomic scope" value="Archaea"/>
</dbReference>
<evidence type="ECO:0000256" key="1">
    <source>
        <dbReference type="ARBA" id="ARBA00022679"/>
    </source>
</evidence>
<evidence type="ECO:0000313" key="4">
    <source>
        <dbReference type="EMBL" id="ADN36712.1"/>
    </source>
</evidence>
<dbReference type="NCBIfam" id="TIGR03709">
    <property type="entry name" value="PPK2_rel_1"/>
    <property type="match status" value="1"/>
</dbReference>
<dbReference type="Gene3D" id="3.40.50.300">
    <property type="entry name" value="P-loop containing nucleotide triphosphate hydrolases"/>
    <property type="match status" value="1"/>
</dbReference>
<proteinExistence type="predicted"/>
<dbReference type="PANTHER" id="PTHR34383">
    <property type="entry name" value="POLYPHOSPHATE:AMP PHOSPHOTRANSFERASE-RELATED"/>
    <property type="match status" value="1"/>
</dbReference>
<sequence>MIFNGENSVLAEELIAKFRIDEGQKVKLRDYDTGWKVSDEIAYFQKEEVKNKAKDILEKNREDLARGQSLLWANNTYSLLVIIQGMDTAGKDSLIKHVMSGVNPQGCRVSSFDVPSKEELDHDYFWRCNLKLPKRGEIGIFNRSYYEEVLITKVHPEILEGRHLPQKEFHDEFWKMRYEDINSYERHLSNSGTVVLKFFLHISKEKQKERLLARFENESKYWKISPSDIAERKFWDNYIRAYEDMLNNTSTKSAPWYIIPADYKWVARTIVSDIIASKLISLHDSYPAVSEETLEKIKKAADMLKNE</sequence>
<evidence type="ECO:0000256" key="2">
    <source>
        <dbReference type="ARBA" id="ARBA00022777"/>
    </source>
</evidence>
<dbReference type="InterPro" id="IPR022300">
    <property type="entry name" value="PPK2-rel_1"/>
</dbReference>
<dbReference type="InterPro" id="IPR022488">
    <property type="entry name" value="PPK2-related"/>
</dbReference>
<organism evidence="4 5">
    <name type="scientific">Methanolacinia petrolearia (strain DSM 11571 / OCM 486 / SEBR 4847)</name>
    <name type="common">Methanoplanus petrolearius</name>
    <dbReference type="NCBI Taxonomy" id="679926"/>
    <lineage>
        <taxon>Archaea</taxon>
        <taxon>Methanobacteriati</taxon>
        <taxon>Methanobacteriota</taxon>
        <taxon>Stenosarchaea group</taxon>
        <taxon>Methanomicrobia</taxon>
        <taxon>Methanomicrobiales</taxon>
        <taxon>Methanomicrobiaceae</taxon>
        <taxon>Methanolacinia</taxon>
    </lineage>
</organism>
<keyword evidence="2" id="KW-0418">Kinase</keyword>
<dbReference type="PANTHER" id="PTHR34383:SF3">
    <property type="entry name" value="POLYPHOSPHATE:AMP PHOSPHOTRANSFERASE"/>
    <property type="match status" value="1"/>
</dbReference>
<name>E1RJ42_METP4</name>
<gene>
    <name evidence="4" type="ordered locus">Mpet_1962</name>
</gene>
<keyword evidence="5" id="KW-1185">Reference proteome</keyword>
<dbReference type="STRING" id="679926.Mpet_1962"/>
<dbReference type="InterPro" id="IPR016898">
    <property type="entry name" value="Polyphosphate_phosphotransfera"/>
</dbReference>
<dbReference type="KEGG" id="mpi:Mpet_1962"/>
<reference evidence="4 5" key="1">
    <citation type="journal article" date="2010" name="Stand. Genomic Sci.">
        <title>Complete genome sequence of Methanoplanus petrolearius type strain (SEBR 4847).</title>
        <authorList>
            <person name="Brambilla E."/>
            <person name="Djao O.D."/>
            <person name="Daligault H."/>
            <person name="Lapidus A."/>
            <person name="Lucas S."/>
            <person name="Hammon N."/>
            <person name="Nolan M."/>
            <person name="Tice H."/>
            <person name="Cheng J.F."/>
            <person name="Han C."/>
            <person name="Tapia R."/>
            <person name="Goodwin L."/>
            <person name="Pitluck S."/>
            <person name="Liolios K."/>
            <person name="Ivanova N."/>
            <person name="Mavromatis K."/>
            <person name="Mikhailova N."/>
            <person name="Pati A."/>
            <person name="Chen A."/>
            <person name="Palaniappan K."/>
            <person name="Land M."/>
            <person name="Hauser L."/>
            <person name="Chang Y.J."/>
            <person name="Jeffries C.D."/>
            <person name="Rohde M."/>
            <person name="Spring S."/>
            <person name="Sikorski J."/>
            <person name="Goker M."/>
            <person name="Woyke T."/>
            <person name="Bristow J."/>
            <person name="Eisen J.A."/>
            <person name="Markowitz V."/>
            <person name="Hugenholtz P."/>
            <person name="Kyrpides N.C."/>
            <person name="Klenk H.P."/>
        </authorList>
    </citation>
    <scope>NUCLEOTIDE SEQUENCE [LARGE SCALE GENOMIC DNA]</scope>
    <source>
        <strain evidence="5">DSM 11571 / OCM 486 / SEBR 4847</strain>
    </source>
</reference>
<dbReference type="PIRSF" id="PIRSF028756">
    <property type="entry name" value="PPK2_prd"/>
    <property type="match status" value="1"/>
</dbReference>
<dbReference type="Proteomes" id="UP000006565">
    <property type="component" value="Chromosome"/>
</dbReference>
<dbReference type="Pfam" id="PF03976">
    <property type="entry name" value="PPK2"/>
    <property type="match status" value="1"/>
</dbReference>
<feature type="domain" description="Polyphosphate kinase-2-related" evidence="3">
    <location>
        <begin position="52"/>
        <end position="278"/>
    </location>
</feature>
<accession>E1RJ42</accession>
<dbReference type="EMBL" id="CP002117">
    <property type="protein sequence ID" value="ADN36712.1"/>
    <property type="molecule type" value="Genomic_DNA"/>
</dbReference>
<protein>
    <recommendedName>
        <fullName evidence="3">Polyphosphate kinase-2-related domain-containing protein</fullName>
    </recommendedName>
</protein>
<dbReference type="GO" id="GO:0008976">
    <property type="term" value="F:polyphosphate kinase activity"/>
    <property type="evidence" value="ECO:0007669"/>
    <property type="project" value="InterPro"/>
</dbReference>
<dbReference type="InterPro" id="IPR027417">
    <property type="entry name" value="P-loop_NTPase"/>
</dbReference>
<keyword evidence="1" id="KW-0808">Transferase</keyword>